<evidence type="ECO:0000256" key="2">
    <source>
        <dbReference type="PIRSR" id="PIRSR637460-2"/>
    </source>
</evidence>
<evidence type="ECO:0000256" key="4">
    <source>
        <dbReference type="SAM" id="SignalP"/>
    </source>
</evidence>
<organism evidence="6 7">
    <name type="scientific">Phytohabitans rumicis</name>
    <dbReference type="NCBI Taxonomy" id="1076125"/>
    <lineage>
        <taxon>Bacteria</taxon>
        <taxon>Bacillati</taxon>
        <taxon>Actinomycetota</taxon>
        <taxon>Actinomycetes</taxon>
        <taxon>Micromonosporales</taxon>
        <taxon>Micromonosporaceae</taxon>
    </lineage>
</organism>
<dbReference type="GO" id="GO:0006629">
    <property type="term" value="P:lipid metabolic process"/>
    <property type="evidence" value="ECO:0007669"/>
    <property type="project" value="TreeGrafter"/>
</dbReference>
<evidence type="ECO:0000256" key="1">
    <source>
        <dbReference type="PIRSR" id="PIRSR637460-1"/>
    </source>
</evidence>
<name>A0A6V8LKQ0_9ACTN</name>
<dbReference type="Gene3D" id="3.40.50.1110">
    <property type="entry name" value="SGNH hydrolase"/>
    <property type="match status" value="1"/>
</dbReference>
<dbReference type="CDD" id="cd00161">
    <property type="entry name" value="beta-trefoil_Ricin-like"/>
    <property type="match status" value="1"/>
</dbReference>
<reference evidence="6 7" key="2">
    <citation type="submission" date="2020-03" db="EMBL/GenBank/DDBJ databases">
        <authorList>
            <person name="Ichikawa N."/>
            <person name="Kimura A."/>
            <person name="Kitahashi Y."/>
            <person name="Uohara A."/>
        </authorList>
    </citation>
    <scope>NUCLEOTIDE SEQUENCE [LARGE SCALE GENOMIC DNA]</scope>
    <source>
        <strain evidence="6 7">NBRC 108638</strain>
    </source>
</reference>
<dbReference type="InterPro" id="IPR037460">
    <property type="entry name" value="SEST-like"/>
</dbReference>
<dbReference type="Pfam" id="PF14200">
    <property type="entry name" value="RicinB_lectin_2"/>
    <property type="match status" value="1"/>
</dbReference>
<feature type="disulfide bond" evidence="2">
    <location>
        <begin position="93"/>
        <end position="125"/>
    </location>
</feature>
<dbReference type="SMART" id="SM00458">
    <property type="entry name" value="RICIN"/>
    <property type="match status" value="1"/>
</dbReference>
<dbReference type="EMBL" id="BLPG01000001">
    <property type="protein sequence ID" value="GFJ95458.1"/>
    <property type="molecule type" value="Genomic_DNA"/>
</dbReference>
<keyword evidence="2" id="KW-1015">Disulfide bond</keyword>
<feature type="active site" description="Nucleophile" evidence="1">
    <location>
        <position position="71"/>
    </location>
</feature>
<reference evidence="6 7" key="1">
    <citation type="submission" date="2020-03" db="EMBL/GenBank/DDBJ databases">
        <title>Whole genome shotgun sequence of Phytohabitans rumicis NBRC 108638.</title>
        <authorList>
            <person name="Komaki H."/>
            <person name="Tamura T."/>
        </authorList>
    </citation>
    <scope>NUCLEOTIDE SEQUENCE [LARGE SCALE GENOMIC DNA]</scope>
    <source>
        <strain evidence="6 7">NBRC 108638</strain>
    </source>
</reference>
<accession>A0A6V8LKQ0</accession>
<keyword evidence="4" id="KW-0732">Signal</keyword>
<feature type="active site" evidence="1">
    <location>
        <position position="340"/>
    </location>
</feature>
<protein>
    <recommendedName>
        <fullName evidence="5">Ricin B lectin domain-containing protein</fullName>
    </recommendedName>
</protein>
<feature type="chain" id="PRO_5038554964" description="Ricin B lectin domain-containing protein" evidence="4">
    <location>
        <begin position="27"/>
        <end position="508"/>
    </location>
</feature>
<dbReference type="InterPro" id="IPR035992">
    <property type="entry name" value="Ricin_B-like_lectins"/>
</dbReference>
<feature type="region of interest" description="Disordered" evidence="3">
    <location>
        <begin position="44"/>
        <end position="63"/>
    </location>
</feature>
<dbReference type="InterPro" id="IPR036514">
    <property type="entry name" value="SGNH_hydro_sf"/>
</dbReference>
<dbReference type="AlphaFoldDB" id="A0A6V8LKQ0"/>
<gene>
    <name evidence="6" type="ORF">Prum_091000</name>
</gene>
<dbReference type="PANTHER" id="PTHR37981:SF1">
    <property type="entry name" value="SGNH HYDROLASE-TYPE ESTERASE DOMAIN-CONTAINING PROTEIN"/>
    <property type="match status" value="1"/>
</dbReference>
<proteinExistence type="predicted"/>
<evidence type="ECO:0000256" key="3">
    <source>
        <dbReference type="SAM" id="MobiDB-lite"/>
    </source>
</evidence>
<feature type="domain" description="Ricin B lectin" evidence="5">
    <location>
        <begin position="368"/>
        <end position="506"/>
    </location>
</feature>
<dbReference type="Gene3D" id="2.80.10.50">
    <property type="match status" value="1"/>
</dbReference>
<sequence>MKSASRRRWTALGVLGFALSTAVAVAVPDAPAFAAPCTQYVCPDDPDPEPAPPRPHRPGNTPLRLAAMGDSFASGDGAANHDPGAPLWQDDTCHRSSRSGINRAFTALYNTNPFAEAVRIVNVTCSGAKLSGGGLLGPQTADGQSLSQLDQLNAAYGTATLDALVIGAGINDLGFENLITSCATPLAFECHEHLGAQFDADLAELPGKYDELITAIQGDLGGNNRRFTPAVRDVYLLTYPDPTTDDGGARCANRPTFDFFGNISRGEAEWMSTSALPRLNQTIQEAVARANNTLAFRPNWYVIEAPSFIGHGWCASDGQRWMNTVGDSMVSQLDTSGAMHPDNVGHQALGDVIYSRLRYLNDNRVRHGDVFYLTAAHSAKVASTPGQSTVDGAYVVQAPRDPEGWARWRAEDTGFGGFQLRLGGSQKCVDIEGGTSAGAGAKLVQRECVGSTTQRWYFLPTGDGMFQIRSAHSGQCVDVWGGSVADGASLVQWYCHNWWNQRWTTPVW</sequence>
<dbReference type="Proteomes" id="UP000482960">
    <property type="component" value="Unassembled WGS sequence"/>
</dbReference>
<evidence type="ECO:0000259" key="5">
    <source>
        <dbReference type="SMART" id="SM00458"/>
    </source>
</evidence>
<feature type="signal peptide" evidence="4">
    <location>
        <begin position="1"/>
        <end position="26"/>
    </location>
</feature>
<dbReference type="SUPFAM" id="SSF50370">
    <property type="entry name" value="Ricin B-like lectins"/>
    <property type="match status" value="1"/>
</dbReference>
<dbReference type="RefSeq" id="WP_173083042.1">
    <property type="nucleotide sequence ID" value="NZ_BAABJB010000048.1"/>
</dbReference>
<keyword evidence="7" id="KW-1185">Reference proteome</keyword>
<comment type="caution">
    <text evidence="6">The sequence shown here is derived from an EMBL/GenBank/DDBJ whole genome shotgun (WGS) entry which is preliminary data.</text>
</comment>
<dbReference type="PANTHER" id="PTHR37981">
    <property type="entry name" value="LIPASE 2"/>
    <property type="match status" value="1"/>
</dbReference>
<evidence type="ECO:0000313" key="6">
    <source>
        <dbReference type="EMBL" id="GFJ95458.1"/>
    </source>
</evidence>
<dbReference type="GO" id="GO:0016788">
    <property type="term" value="F:hydrolase activity, acting on ester bonds"/>
    <property type="evidence" value="ECO:0007669"/>
    <property type="project" value="InterPro"/>
</dbReference>
<dbReference type="SUPFAM" id="SSF52266">
    <property type="entry name" value="SGNH hydrolase"/>
    <property type="match status" value="1"/>
</dbReference>
<dbReference type="InterPro" id="IPR000772">
    <property type="entry name" value="Ricin_B_lectin"/>
</dbReference>
<dbReference type="PROSITE" id="PS50231">
    <property type="entry name" value="RICIN_B_LECTIN"/>
    <property type="match status" value="1"/>
</dbReference>
<feature type="disulfide bond" evidence="2">
    <location>
        <begin position="182"/>
        <end position="190"/>
    </location>
</feature>
<evidence type="ECO:0000313" key="7">
    <source>
        <dbReference type="Proteomes" id="UP000482960"/>
    </source>
</evidence>